<dbReference type="EMBL" id="JACHMK010000001">
    <property type="protein sequence ID" value="MBB6335455.1"/>
    <property type="molecule type" value="Genomic_DNA"/>
</dbReference>
<dbReference type="Gene3D" id="1.10.10.10">
    <property type="entry name" value="Winged helix-like DNA-binding domain superfamily/Winged helix DNA-binding domain"/>
    <property type="match status" value="1"/>
</dbReference>
<dbReference type="GO" id="GO:0003677">
    <property type="term" value="F:DNA binding"/>
    <property type="evidence" value="ECO:0007669"/>
    <property type="project" value="UniProtKB-KW"/>
</dbReference>
<dbReference type="InterPro" id="IPR036388">
    <property type="entry name" value="WH-like_DNA-bd_sf"/>
</dbReference>
<dbReference type="AlphaFoldDB" id="A0A923E7D2"/>
<sequence>MKIISWHGQLRGLHGVSPTARLVMGELGRLADCRGAAICSIDWLVEATGRSRASVFRALAQLEELGLVRRYGRRMNDRQAASVFELRFAPEEAASSEPMVEAVPLSLGDARPIGKNDNDGLREALHAAQASGWTGEAAQCLGATLVAEGPRQFWAPIRHAMASGMGFDEALTDTIALAWQALRDNADELIASRRPWGLWTTIVVRRGLTRDVAFASRPIPVETLPDVSANDPAPVERDRWVALDDVSGPLRRIVDGLVSAGMDETIAWAGTRRIAEIACGDPGRRHAIAGADVRLADLGIDPTVARAWMTLLVGSRRGTTAGILDLDDADIAGRCAALVRQWRSAA</sequence>
<keyword evidence="2" id="KW-0238">DNA-binding</keyword>
<dbReference type="InterPro" id="IPR000835">
    <property type="entry name" value="HTH_MarR-typ"/>
</dbReference>
<protein>
    <submittedName>
        <fullName evidence="2">DNA-binding Lrp family transcriptional regulator</fullName>
    </submittedName>
</protein>
<feature type="domain" description="HTH marR-type" evidence="1">
    <location>
        <begin position="14"/>
        <end position="71"/>
    </location>
</feature>
<name>A0A923E7D2_9ACTO</name>
<dbReference type="RefSeq" id="WP_184453825.1">
    <property type="nucleotide sequence ID" value="NZ_JACHMK010000001.1"/>
</dbReference>
<dbReference type="InterPro" id="IPR036390">
    <property type="entry name" value="WH_DNA-bd_sf"/>
</dbReference>
<gene>
    <name evidence="2" type="ORF">HD592_002020</name>
</gene>
<evidence type="ECO:0000313" key="2">
    <source>
        <dbReference type="EMBL" id="MBB6335455.1"/>
    </source>
</evidence>
<evidence type="ECO:0000313" key="3">
    <source>
        <dbReference type="Proteomes" id="UP000617426"/>
    </source>
</evidence>
<dbReference type="Proteomes" id="UP000617426">
    <property type="component" value="Unassembled WGS sequence"/>
</dbReference>
<accession>A0A923E7D2</accession>
<dbReference type="SUPFAM" id="SSF46785">
    <property type="entry name" value="Winged helix' DNA-binding domain"/>
    <property type="match status" value="1"/>
</dbReference>
<keyword evidence="3" id="KW-1185">Reference proteome</keyword>
<comment type="caution">
    <text evidence="2">The sequence shown here is derived from an EMBL/GenBank/DDBJ whole genome shotgun (WGS) entry which is preliminary data.</text>
</comment>
<evidence type="ECO:0000259" key="1">
    <source>
        <dbReference type="Pfam" id="PF12802"/>
    </source>
</evidence>
<reference evidence="2" key="1">
    <citation type="submission" date="2020-08" db="EMBL/GenBank/DDBJ databases">
        <title>Sequencing the genomes of 1000 actinobacteria strains.</title>
        <authorList>
            <person name="Klenk H.-P."/>
        </authorList>
    </citation>
    <scope>NUCLEOTIDE SEQUENCE</scope>
    <source>
        <strain evidence="2">DSM 10695</strain>
    </source>
</reference>
<proteinExistence type="predicted"/>
<organism evidence="2 3">
    <name type="scientific">Schaalia hyovaginalis</name>
    <dbReference type="NCBI Taxonomy" id="29316"/>
    <lineage>
        <taxon>Bacteria</taxon>
        <taxon>Bacillati</taxon>
        <taxon>Actinomycetota</taxon>
        <taxon>Actinomycetes</taxon>
        <taxon>Actinomycetales</taxon>
        <taxon>Actinomycetaceae</taxon>
        <taxon>Schaalia</taxon>
    </lineage>
</organism>
<dbReference type="Pfam" id="PF12802">
    <property type="entry name" value="MarR_2"/>
    <property type="match status" value="1"/>
</dbReference>